<evidence type="ECO:0000256" key="1">
    <source>
        <dbReference type="ARBA" id="ARBA00022723"/>
    </source>
</evidence>
<dbReference type="InterPro" id="IPR032466">
    <property type="entry name" value="Metal_Hydrolase"/>
</dbReference>
<keyword evidence="3 4" id="KW-0862">Zinc</keyword>
<dbReference type="EMBL" id="QMRA01000091">
    <property type="protein sequence ID" value="RLE52909.1"/>
    <property type="molecule type" value="Genomic_DNA"/>
</dbReference>
<dbReference type="Gene3D" id="2.30.40.10">
    <property type="entry name" value="Urease, subunit C, domain 1"/>
    <property type="match status" value="1"/>
</dbReference>
<feature type="binding site" evidence="4">
    <location>
        <position position="123"/>
    </location>
    <ligand>
        <name>substrate</name>
    </ligand>
</feature>
<dbReference type="Proteomes" id="UP000269499">
    <property type="component" value="Unassembled WGS sequence"/>
</dbReference>
<feature type="binding site" evidence="4">
    <location>
        <position position="330"/>
    </location>
    <ligand>
        <name>substrate</name>
    </ligand>
</feature>
<dbReference type="SMR" id="A0A497F0S3"/>
<dbReference type="SUPFAM" id="SSF51556">
    <property type="entry name" value="Metallo-dependent hydrolases"/>
    <property type="match status" value="1"/>
</dbReference>
<dbReference type="InterPro" id="IPR023512">
    <property type="entry name" value="Deaminase_MtaD/DadD"/>
</dbReference>
<dbReference type="EC" id="3.5.4.28" evidence="4"/>
<feature type="domain" description="Amidohydrolase-related" evidence="5">
    <location>
        <begin position="86"/>
        <end position="436"/>
    </location>
</feature>
<feature type="binding site" evidence="4">
    <location>
        <position position="96"/>
    </location>
    <ligand>
        <name>Zn(2+)</name>
        <dbReference type="ChEBI" id="CHEBI:29105"/>
    </ligand>
</feature>
<evidence type="ECO:0000313" key="6">
    <source>
        <dbReference type="EMBL" id="RLE52909.1"/>
    </source>
</evidence>
<dbReference type="EC" id="3.5.4.31" evidence="4"/>
<feature type="binding site" evidence="4">
    <location>
        <position position="94"/>
    </location>
    <ligand>
        <name>Zn(2+)</name>
        <dbReference type="ChEBI" id="CHEBI:29105"/>
    </ligand>
</feature>
<comment type="caution">
    <text evidence="4">Lacks conserved residue(s) required for the propagation of feature annotation.</text>
</comment>
<dbReference type="CDD" id="cd01298">
    <property type="entry name" value="ATZ_TRZ_like"/>
    <property type="match status" value="1"/>
</dbReference>
<accession>A0A497F0S3</accession>
<dbReference type="FunFam" id="3.20.20.140:FF:000014">
    <property type="entry name" value="5-methylthioadenosine/S-adenosylhomocysteine deaminase"/>
    <property type="match status" value="1"/>
</dbReference>
<dbReference type="AlphaFoldDB" id="A0A497F0S3"/>
<comment type="catalytic activity">
    <reaction evidence="4">
        <text>S-methyl-5'-thioadenosine + H2O + H(+) = S-methyl-5'-thioinosine + NH4(+)</text>
        <dbReference type="Rhea" id="RHEA:25025"/>
        <dbReference type="ChEBI" id="CHEBI:15377"/>
        <dbReference type="ChEBI" id="CHEBI:15378"/>
        <dbReference type="ChEBI" id="CHEBI:17509"/>
        <dbReference type="ChEBI" id="CHEBI:28938"/>
        <dbReference type="ChEBI" id="CHEBI:48595"/>
        <dbReference type="EC" id="3.5.4.31"/>
    </reaction>
</comment>
<dbReference type="InterPro" id="IPR050287">
    <property type="entry name" value="MTA/SAH_deaminase"/>
</dbReference>
<dbReference type="Pfam" id="PF01979">
    <property type="entry name" value="Amidohydro_1"/>
    <property type="match status" value="1"/>
</dbReference>
<comment type="caution">
    <text evidence="6">The sequence shown here is derived from an EMBL/GenBank/DDBJ whole genome shotgun (WGS) entry which is preliminary data.</text>
</comment>
<feature type="binding site" evidence="4">
    <location>
        <position position="214"/>
    </location>
    <ligand>
        <name>substrate</name>
    </ligand>
</feature>
<sequence>MDFKFKLPTCMRLRCSTSCRLLVDWWSKLAEGSILIKNCSWLVTQDDNRPVLKGISIYIEDGVVREISPRISLEAEFVIDGSGKICLPGLINLHTHSPMSLLRGYADDLPLMEWLREKVWPIECKLTREHCYLGALLSCLEMARTGTTLFVDMYWHPLEIARAASEVGLKAVIAVGVLDNFDSSLRDKSVREVEDFLRAVKEFSPRIVGAIGTHAPYTCSEELLLKCREIAEREDVLLHIHVAESRSEQVDFEEKYGKREVEFLADIGFLSPRVLAAHCVWLSKNEVKLLADHGVKVAHCPTSNMKLAVGGVAPIPELLNFGVTVGLGTDGPASNNCLDMFEAMKLCALIHKHHRWDPTVIPAQLALDFATIGGASALGLEGVWGKVVEGAPADLVLVNARSPNLLPIHSSSTVISHLVYSACGFNVGDVIVDGELILHNGVFTRVDEREIYDKVSSVVDELFA</sequence>
<evidence type="ECO:0000259" key="5">
    <source>
        <dbReference type="Pfam" id="PF01979"/>
    </source>
</evidence>
<dbReference type="HAMAP" id="MF_01281">
    <property type="entry name" value="MTA_SAH_deamin"/>
    <property type="match status" value="1"/>
</dbReference>
<name>A0A497F0S3_9CREN</name>
<dbReference type="PANTHER" id="PTHR43794">
    <property type="entry name" value="AMINOHYDROLASE SSNA-RELATED"/>
    <property type="match status" value="1"/>
</dbReference>
<keyword evidence="1 4" id="KW-0479">Metal-binding</keyword>
<evidence type="ECO:0000313" key="7">
    <source>
        <dbReference type="Proteomes" id="UP000269499"/>
    </source>
</evidence>
<comment type="catalytic activity">
    <reaction evidence="4">
        <text>S-adenosyl-L-homocysteine + H2O + H(+) = S-inosyl-L-homocysteine + NH4(+)</text>
        <dbReference type="Rhea" id="RHEA:20716"/>
        <dbReference type="ChEBI" id="CHEBI:15377"/>
        <dbReference type="ChEBI" id="CHEBI:15378"/>
        <dbReference type="ChEBI" id="CHEBI:28938"/>
        <dbReference type="ChEBI" id="CHEBI:57856"/>
        <dbReference type="ChEBI" id="CHEBI:57985"/>
        <dbReference type="EC" id="3.5.4.28"/>
    </reaction>
</comment>
<reference evidence="6 7" key="1">
    <citation type="submission" date="2018-06" db="EMBL/GenBank/DDBJ databases">
        <title>Extensive metabolic versatility and redundancy in microbially diverse, dynamic hydrothermal sediments.</title>
        <authorList>
            <person name="Dombrowski N."/>
            <person name="Teske A."/>
            <person name="Baker B.J."/>
        </authorList>
    </citation>
    <scope>NUCLEOTIDE SEQUENCE [LARGE SCALE GENOMIC DNA]</scope>
    <source>
        <strain evidence="6">B20_G2</strain>
    </source>
</reference>
<dbReference type="InterPro" id="IPR006680">
    <property type="entry name" value="Amidohydro-rel"/>
</dbReference>
<organism evidence="6 7">
    <name type="scientific">Thermoproteota archaeon</name>
    <dbReference type="NCBI Taxonomy" id="2056631"/>
    <lineage>
        <taxon>Archaea</taxon>
        <taxon>Thermoproteota</taxon>
    </lineage>
</organism>
<gene>
    <name evidence="4" type="primary">mtaD</name>
    <name evidence="6" type="ORF">DRJ26_04090</name>
</gene>
<feature type="binding site" evidence="4">
    <location>
        <position position="244"/>
    </location>
    <ligand>
        <name>substrate</name>
    </ligand>
</feature>
<evidence type="ECO:0000256" key="2">
    <source>
        <dbReference type="ARBA" id="ARBA00022801"/>
    </source>
</evidence>
<comment type="function">
    <text evidence="4">Catalyzes the deamination of 5-methylthioadenosine and S-adenosyl-L-homocysteine into 5-methylthioinosine and S-inosyl-L-homocysteine, respectively. Is also able to deaminate adenosine.</text>
</comment>
<comment type="cofactor">
    <cofactor evidence="4">
        <name>Zn(2+)</name>
        <dbReference type="ChEBI" id="CHEBI:29105"/>
    </cofactor>
    <text evidence="4">Binds 1 zinc ion per subunit.</text>
</comment>
<evidence type="ECO:0000256" key="4">
    <source>
        <dbReference type="HAMAP-Rule" id="MF_01281"/>
    </source>
</evidence>
<dbReference type="InterPro" id="IPR011059">
    <property type="entry name" value="Metal-dep_hydrolase_composite"/>
</dbReference>
<dbReference type="Gene3D" id="3.20.20.140">
    <property type="entry name" value="Metal-dependent hydrolases"/>
    <property type="match status" value="1"/>
</dbReference>
<dbReference type="GO" id="GO:0050270">
    <property type="term" value="F:S-adenosylhomocysteine deaminase activity"/>
    <property type="evidence" value="ECO:0007669"/>
    <property type="project" value="UniProtKB-UniRule"/>
</dbReference>
<dbReference type="GO" id="GO:0046872">
    <property type="term" value="F:metal ion binding"/>
    <property type="evidence" value="ECO:0007669"/>
    <property type="project" value="UniProtKB-KW"/>
</dbReference>
<dbReference type="SUPFAM" id="SSF51338">
    <property type="entry name" value="Composite domain of metallo-dependent hydrolases"/>
    <property type="match status" value="1"/>
</dbReference>
<dbReference type="PANTHER" id="PTHR43794:SF11">
    <property type="entry name" value="AMIDOHYDROLASE-RELATED DOMAIN-CONTAINING PROTEIN"/>
    <property type="match status" value="1"/>
</dbReference>
<dbReference type="GO" id="GO:0090614">
    <property type="term" value="F:5'-methylthioadenosine deaminase activity"/>
    <property type="evidence" value="ECO:0007669"/>
    <property type="project" value="UniProtKB-UniRule"/>
</dbReference>
<comment type="similarity">
    <text evidence="4">Belongs to the metallo-dependent hydrolases superfamily. MTA/SAH deaminase family.</text>
</comment>
<feature type="binding site" evidence="4">
    <location>
        <position position="241"/>
    </location>
    <ligand>
        <name>Zn(2+)</name>
        <dbReference type="ChEBI" id="CHEBI:29105"/>
    </ligand>
</feature>
<feature type="binding site" evidence="4">
    <location>
        <position position="330"/>
    </location>
    <ligand>
        <name>Zn(2+)</name>
        <dbReference type="ChEBI" id="CHEBI:29105"/>
    </ligand>
</feature>
<keyword evidence="2 4" id="KW-0378">Hydrolase</keyword>
<protein>
    <recommendedName>
        <fullName evidence="4">5-methylthioadenosine/S-adenosylhomocysteine deaminase</fullName>
        <shortName evidence="4">MTA/SAH deaminase</shortName>
        <ecNumber evidence="4">3.5.4.28</ecNumber>
        <ecNumber evidence="4">3.5.4.31</ecNumber>
    </recommendedName>
</protein>
<evidence type="ECO:0000256" key="3">
    <source>
        <dbReference type="ARBA" id="ARBA00022833"/>
    </source>
</evidence>
<proteinExistence type="inferred from homology"/>